<name>A0A4C2AEH9_EUMVA</name>
<dbReference type="Proteomes" id="UP000299102">
    <property type="component" value="Unassembled WGS sequence"/>
</dbReference>
<organism evidence="1 2">
    <name type="scientific">Eumeta variegata</name>
    <name type="common">Bagworm moth</name>
    <name type="synonym">Eumeta japonica</name>
    <dbReference type="NCBI Taxonomy" id="151549"/>
    <lineage>
        <taxon>Eukaryota</taxon>
        <taxon>Metazoa</taxon>
        <taxon>Ecdysozoa</taxon>
        <taxon>Arthropoda</taxon>
        <taxon>Hexapoda</taxon>
        <taxon>Insecta</taxon>
        <taxon>Pterygota</taxon>
        <taxon>Neoptera</taxon>
        <taxon>Endopterygota</taxon>
        <taxon>Lepidoptera</taxon>
        <taxon>Glossata</taxon>
        <taxon>Ditrysia</taxon>
        <taxon>Tineoidea</taxon>
        <taxon>Psychidae</taxon>
        <taxon>Oiketicinae</taxon>
        <taxon>Eumeta</taxon>
    </lineage>
</organism>
<dbReference type="EMBL" id="BGZK01003146">
    <property type="protein sequence ID" value="GBP98450.1"/>
    <property type="molecule type" value="Genomic_DNA"/>
</dbReference>
<proteinExistence type="predicted"/>
<protein>
    <submittedName>
        <fullName evidence="1">Uncharacterized protein</fullName>
    </submittedName>
</protein>
<evidence type="ECO:0000313" key="2">
    <source>
        <dbReference type="Proteomes" id="UP000299102"/>
    </source>
</evidence>
<comment type="caution">
    <text evidence="1">The sequence shown here is derived from an EMBL/GenBank/DDBJ whole genome shotgun (WGS) entry which is preliminary data.</text>
</comment>
<keyword evidence="2" id="KW-1185">Reference proteome</keyword>
<sequence length="113" mass="12789">MIELPESFCYLFKKDSSTINESTGCGKSHTTILSDELVSSQFSIYSLPSITKYTLAQEFGLAPDLLFEHSIGQFISTRQQLICIPESTYLLMRICVARDYKLTTLSLSLIYSR</sequence>
<dbReference type="AlphaFoldDB" id="A0A4C2AEH9"/>
<gene>
    <name evidence="1" type="ORF">EVAR_70447_1</name>
</gene>
<accession>A0A4C2AEH9</accession>
<reference evidence="1 2" key="1">
    <citation type="journal article" date="2019" name="Commun. Biol.">
        <title>The bagworm genome reveals a unique fibroin gene that provides high tensile strength.</title>
        <authorList>
            <person name="Kono N."/>
            <person name="Nakamura H."/>
            <person name="Ohtoshi R."/>
            <person name="Tomita M."/>
            <person name="Numata K."/>
            <person name="Arakawa K."/>
        </authorList>
    </citation>
    <scope>NUCLEOTIDE SEQUENCE [LARGE SCALE GENOMIC DNA]</scope>
</reference>
<evidence type="ECO:0000313" key="1">
    <source>
        <dbReference type="EMBL" id="GBP98450.1"/>
    </source>
</evidence>